<dbReference type="Proteomes" id="UP000288246">
    <property type="component" value="Unassembled WGS sequence"/>
</dbReference>
<dbReference type="SMART" id="SM00267">
    <property type="entry name" value="GGDEF"/>
    <property type="match status" value="1"/>
</dbReference>
<dbReference type="Pfam" id="PF00990">
    <property type="entry name" value="GGDEF"/>
    <property type="match status" value="1"/>
</dbReference>
<dbReference type="FunFam" id="3.30.70.270:FF:000001">
    <property type="entry name" value="Diguanylate cyclase domain protein"/>
    <property type="match status" value="1"/>
</dbReference>
<keyword evidence="1" id="KW-0812">Transmembrane</keyword>
<feature type="domain" description="EAL" evidence="2">
    <location>
        <begin position="534"/>
        <end position="793"/>
    </location>
</feature>
<dbReference type="InterPro" id="IPR001633">
    <property type="entry name" value="EAL_dom"/>
</dbReference>
<feature type="transmembrane region" description="Helical" evidence="1">
    <location>
        <begin position="168"/>
        <end position="188"/>
    </location>
</feature>
<feature type="transmembrane region" description="Helical" evidence="1">
    <location>
        <begin position="275"/>
        <end position="298"/>
    </location>
</feature>
<feature type="transmembrane region" description="Helical" evidence="1">
    <location>
        <begin position="243"/>
        <end position="263"/>
    </location>
</feature>
<dbReference type="SMART" id="SM00052">
    <property type="entry name" value="EAL"/>
    <property type="match status" value="1"/>
</dbReference>
<dbReference type="InterPro" id="IPR052155">
    <property type="entry name" value="Biofilm_reg_signaling"/>
</dbReference>
<organism evidence="4 5">
    <name type="scientific">Cellulomonas algicola</name>
    <dbReference type="NCBI Taxonomy" id="2071633"/>
    <lineage>
        <taxon>Bacteria</taxon>
        <taxon>Bacillati</taxon>
        <taxon>Actinomycetota</taxon>
        <taxon>Actinomycetes</taxon>
        <taxon>Micrococcales</taxon>
        <taxon>Cellulomonadaceae</taxon>
        <taxon>Cellulomonas</taxon>
    </lineage>
</organism>
<dbReference type="CDD" id="cd01949">
    <property type="entry name" value="GGDEF"/>
    <property type="match status" value="1"/>
</dbReference>
<dbReference type="CDD" id="cd01948">
    <property type="entry name" value="EAL"/>
    <property type="match status" value="1"/>
</dbReference>
<feature type="transmembrane region" description="Helical" evidence="1">
    <location>
        <begin position="72"/>
        <end position="92"/>
    </location>
</feature>
<accession>A0A401UXP0</accession>
<gene>
    <name evidence="4" type="ORF">CTKZ_10210</name>
</gene>
<dbReference type="InterPro" id="IPR035919">
    <property type="entry name" value="EAL_sf"/>
</dbReference>
<dbReference type="AlphaFoldDB" id="A0A401UXP0"/>
<evidence type="ECO:0000256" key="1">
    <source>
        <dbReference type="SAM" id="Phobius"/>
    </source>
</evidence>
<feature type="transmembrane region" description="Helical" evidence="1">
    <location>
        <begin position="200"/>
        <end position="223"/>
    </location>
</feature>
<dbReference type="PANTHER" id="PTHR44757:SF2">
    <property type="entry name" value="BIOFILM ARCHITECTURE MAINTENANCE PROTEIN MBAA"/>
    <property type="match status" value="1"/>
</dbReference>
<dbReference type="NCBIfam" id="TIGR00254">
    <property type="entry name" value="GGDEF"/>
    <property type="match status" value="1"/>
</dbReference>
<dbReference type="EMBL" id="BHYL01000070">
    <property type="protein sequence ID" value="GCD19459.1"/>
    <property type="molecule type" value="Genomic_DNA"/>
</dbReference>
<keyword evidence="1" id="KW-1133">Transmembrane helix</keyword>
<evidence type="ECO:0000259" key="2">
    <source>
        <dbReference type="PROSITE" id="PS50883"/>
    </source>
</evidence>
<dbReference type="InterPro" id="IPR029787">
    <property type="entry name" value="Nucleotide_cyclase"/>
</dbReference>
<dbReference type="Pfam" id="PF00563">
    <property type="entry name" value="EAL"/>
    <property type="match status" value="1"/>
</dbReference>
<feature type="transmembrane region" description="Helical" evidence="1">
    <location>
        <begin position="136"/>
        <end position="156"/>
    </location>
</feature>
<dbReference type="SUPFAM" id="SSF55073">
    <property type="entry name" value="Nucleotide cyclase"/>
    <property type="match status" value="1"/>
</dbReference>
<dbReference type="OrthoDB" id="23692at2"/>
<feature type="transmembrane region" description="Helical" evidence="1">
    <location>
        <begin position="43"/>
        <end position="60"/>
    </location>
</feature>
<evidence type="ECO:0000259" key="3">
    <source>
        <dbReference type="PROSITE" id="PS50887"/>
    </source>
</evidence>
<dbReference type="Gene3D" id="3.30.70.270">
    <property type="match status" value="1"/>
</dbReference>
<sequence length="812" mass="87219">MTASDVTPGRAPVPGVLTWRRFLVAGLALTAAVMVVPGWTGEVLWDVVPLLACAAMVVGIRRHPGPHARAWWWLAAGTAWWALADLGWTAWYAAVGGDADLVPWWFDIVYMATYPLLVVGLTRLPRNSLRSRHESATMDAVVVVVGTGLLYWALVFRSFLGPDALQDAAHLVSVVSLGAGLGVVLMASRLLFRYGGRNGAYALLGCGVAASTAGDVLYTLTLIGDGNPGISVLDTSLTEGVGSAAWLVWFVLFGAAALHPGVAGSPDAEPSRGLTLARGVVFFLLASLGPAALLLTFRVGSTVTMPWSDLAVPVLAVTALSAFLVTRLVVGTSTAQRRAIQLDRQAAELARALDEQSALQKLLSHQAQHDPLTGLGNRTRFTERLSAPDRRGNGERAVLMVDLDGFKTVNDDHGHHAGDDLLVQVARRLRRVVGGDDTLARLGGDEFAVVLEDTHESDARDVATRVVRALGEPFVVDGRTVRITSSVGVRLVDASVEPQATLRDADLALYAAKAAGKNQVRLFDPSLRVAQDRRSHLAEGLRHAVERDQLVVHYQPVVSLGTGQVQSVEALLRWQSPDGLVMPDGFIPVAEDTGLIVPIGEHVLRRACADVRPWFERHGVRVHVNVSARQLREPDVVEQVLRALRDASLPGRALVLEITETALLAAEEPEATLVESHLSRLREHGVRVAIDDFGTGYSSLAYLQRLPVDIVKIDGAFTRFAAEPGEEGRRRRALASAIVDLCRSLDLPAVAEQIETDDEADALRALGCPEGQGYLFGRPAPREAIGALLERPARLGSVPTPRTAQDAARRPV</sequence>
<keyword evidence="5" id="KW-1185">Reference proteome</keyword>
<name>A0A401UXP0_9CELL</name>
<keyword evidence="1" id="KW-0472">Membrane</keyword>
<feature type="transmembrane region" description="Helical" evidence="1">
    <location>
        <begin position="21"/>
        <end position="37"/>
    </location>
</feature>
<dbReference type="InterPro" id="IPR000160">
    <property type="entry name" value="GGDEF_dom"/>
</dbReference>
<comment type="caution">
    <text evidence="4">The sequence shown here is derived from an EMBL/GenBank/DDBJ whole genome shotgun (WGS) entry which is preliminary data.</text>
</comment>
<reference evidence="4 5" key="1">
    <citation type="submission" date="2018-11" db="EMBL/GenBank/DDBJ databases">
        <title>Draft genome sequence of Cellulomonas takizawaensis strain TKZ-21.</title>
        <authorList>
            <person name="Yamamura H."/>
            <person name="Hayashi T."/>
            <person name="Hamada M."/>
            <person name="Serisawa Y."/>
            <person name="Matsuyama K."/>
            <person name="Nakagawa Y."/>
            <person name="Otoguro M."/>
            <person name="Yanagida F."/>
            <person name="Hayakawa M."/>
        </authorList>
    </citation>
    <scope>NUCLEOTIDE SEQUENCE [LARGE SCALE GENOMIC DNA]</scope>
    <source>
        <strain evidence="4 5">TKZ-21</strain>
    </source>
</reference>
<evidence type="ECO:0000313" key="4">
    <source>
        <dbReference type="EMBL" id="GCD19459.1"/>
    </source>
</evidence>
<evidence type="ECO:0008006" key="6">
    <source>
        <dbReference type="Google" id="ProtNLM"/>
    </source>
</evidence>
<feature type="transmembrane region" description="Helical" evidence="1">
    <location>
        <begin position="104"/>
        <end position="124"/>
    </location>
</feature>
<feature type="domain" description="GGDEF" evidence="3">
    <location>
        <begin position="394"/>
        <end position="525"/>
    </location>
</feature>
<proteinExistence type="predicted"/>
<dbReference type="InterPro" id="IPR043128">
    <property type="entry name" value="Rev_trsase/Diguanyl_cyclase"/>
</dbReference>
<protein>
    <recommendedName>
        <fullName evidence="6">GGDEF-domain containing protein</fullName>
    </recommendedName>
</protein>
<dbReference type="RefSeq" id="WP_124341995.1">
    <property type="nucleotide sequence ID" value="NZ_BHYL01000070.1"/>
</dbReference>
<dbReference type="SUPFAM" id="SSF141868">
    <property type="entry name" value="EAL domain-like"/>
    <property type="match status" value="1"/>
</dbReference>
<feature type="transmembrane region" description="Helical" evidence="1">
    <location>
        <begin position="310"/>
        <end position="330"/>
    </location>
</feature>
<dbReference type="PANTHER" id="PTHR44757">
    <property type="entry name" value="DIGUANYLATE CYCLASE DGCP"/>
    <property type="match status" value="1"/>
</dbReference>
<dbReference type="PROSITE" id="PS50883">
    <property type="entry name" value="EAL"/>
    <property type="match status" value="1"/>
</dbReference>
<dbReference type="PROSITE" id="PS50887">
    <property type="entry name" value="GGDEF"/>
    <property type="match status" value="1"/>
</dbReference>
<dbReference type="Gene3D" id="3.20.20.450">
    <property type="entry name" value="EAL domain"/>
    <property type="match status" value="1"/>
</dbReference>
<evidence type="ECO:0000313" key="5">
    <source>
        <dbReference type="Proteomes" id="UP000288246"/>
    </source>
</evidence>